<dbReference type="EMBL" id="CP036278">
    <property type="protein sequence ID" value="QDU56619.1"/>
    <property type="molecule type" value="Genomic_DNA"/>
</dbReference>
<reference evidence="9 10" key="1">
    <citation type="submission" date="2019-02" db="EMBL/GenBank/DDBJ databases">
        <title>Deep-cultivation of Planctomycetes and their phenomic and genomic characterization uncovers novel biology.</title>
        <authorList>
            <person name="Wiegand S."/>
            <person name="Jogler M."/>
            <person name="Boedeker C."/>
            <person name="Pinto D."/>
            <person name="Vollmers J."/>
            <person name="Rivas-Marin E."/>
            <person name="Kohn T."/>
            <person name="Peeters S.H."/>
            <person name="Heuer A."/>
            <person name="Rast P."/>
            <person name="Oberbeckmann S."/>
            <person name="Bunk B."/>
            <person name="Jeske O."/>
            <person name="Meyerdierks A."/>
            <person name="Storesund J.E."/>
            <person name="Kallscheuer N."/>
            <person name="Luecker S."/>
            <person name="Lage O.M."/>
            <person name="Pohl T."/>
            <person name="Merkel B.J."/>
            <person name="Hornburger P."/>
            <person name="Mueller R.-W."/>
            <person name="Bruemmer F."/>
            <person name="Labrenz M."/>
            <person name="Spormann A.M."/>
            <person name="Op den Camp H."/>
            <person name="Overmann J."/>
            <person name="Amann R."/>
            <person name="Jetten M.S.M."/>
            <person name="Mascher T."/>
            <person name="Medema M.H."/>
            <person name="Devos D.P."/>
            <person name="Kaster A.-K."/>
            <person name="Ovreas L."/>
            <person name="Rohde M."/>
            <person name="Galperin M.Y."/>
            <person name="Jogler C."/>
        </authorList>
    </citation>
    <scope>NUCLEOTIDE SEQUENCE [LARGE SCALE GENOMIC DNA]</scope>
    <source>
        <strain evidence="9 10">Pan181</strain>
    </source>
</reference>
<dbReference type="Pfam" id="PF16353">
    <property type="entry name" value="LacZ_4"/>
    <property type="match status" value="1"/>
</dbReference>
<dbReference type="EC" id="3.2.1.23" evidence="3"/>
<dbReference type="SUPFAM" id="SSF55486">
    <property type="entry name" value="Metalloproteases ('zincins'), catalytic domain"/>
    <property type="match status" value="1"/>
</dbReference>
<dbReference type="InterPro" id="IPR023232">
    <property type="entry name" value="Glyco_hydro_2_AS"/>
</dbReference>
<dbReference type="InterPro" id="IPR013783">
    <property type="entry name" value="Ig-like_fold"/>
</dbReference>
<evidence type="ECO:0000259" key="8">
    <source>
        <dbReference type="Pfam" id="PF16353"/>
    </source>
</evidence>
<evidence type="ECO:0000256" key="4">
    <source>
        <dbReference type="ARBA" id="ARBA00022801"/>
    </source>
</evidence>
<dbReference type="GO" id="GO:0008237">
    <property type="term" value="F:metallopeptidase activity"/>
    <property type="evidence" value="ECO:0007669"/>
    <property type="project" value="InterPro"/>
</dbReference>
<protein>
    <recommendedName>
        <fullName evidence="3">beta-galactosidase</fullName>
        <ecNumber evidence="3">3.2.1.23</ecNumber>
    </recommendedName>
</protein>
<dbReference type="InterPro" id="IPR011013">
    <property type="entry name" value="Gal_mutarotase_sf_dom"/>
</dbReference>
<dbReference type="InterPro" id="IPR014718">
    <property type="entry name" value="GH-type_carb-bd"/>
</dbReference>
<dbReference type="SUPFAM" id="SSF49785">
    <property type="entry name" value="Galactose-binding domain-like"/>
    <property type="match status" value="1"/>
</dbReference>
<feature type="domain" description="Beta-galactosidase" evidence="8">
    <location>
        <begin position="833"/>
        <end position="890"/>
    </location>
</feature>
<dbReference type="SUPFAM" id="SSF51445">
    <property type="entry name" value="(Trans)glycosidases"/>
    <property type="match status" value="1"/>
</dbReference>
<dbReference type="Gene3D" id="3.20.20.80">
    <property type="entry name" value="Glycosidases"/>
    <property type="match status" value="1"/>
</dbReference>
<keyword evidence="4 9" id="KW-0378">Hydrolase</keyword>
<dbReference type="InterPro" id="IPR032312">
    <property type="entry name" value="LacZ_4"/>
</dbReference>
<dbReference type="InterPro" id="IPR017853">
    <property type="entry name" value="GH"/>
</dbReference>
<dbReference type="Pfam" id="PF02836">
    <property type="entry name" value="Glyco_hydro_2_C"/>
    <property type="match status" value="1"/>
</dbReference>
<feature type="domain" description="Glycoside hydrolase family 2 immunoglobulin-like beta-sandwich" evidence="6">
    <location>
        <begin position="451"/>
        <end position="553"/>
    </location>
</feature>
<dbReference type="Gene3D" id="3.40.390.10">
    <property type="entry name" value="Collagenase (Catalytic Domain)"/>
    <property type="match status" value="1"/>
</dbReference>
<dbReference type="InterPro" id="IPR024079">
    <property type="entry name" value="MetalloPept_cat_dom_sf"/>
</dbReference>
<proteinExistence type="inferred from homology"/>
<dbReference type="Pfam" id="PF00703">
    <property type="entry name" value="Glyco_hydro_2"/>
    <property type="match status" value="1"/>
</dbReference>
<dbReference type="InterPro" id="IPR008979">
    <property type="entry name" value="Galactose-bd-like_sf"/>
</dbReference>
<name>A0A518APG3_9BACT</name>
<dbReference type="GO" id="GO:0005990">
    <property type="term" value="P:lactose catabolic process"/>
    <property type="evidence" value="ECO:0007669"/>
    <property type="project" value="TreeGrafter"/>
</dbReference>
<dbReference type="GO" id="GO:0004565">
    <property type="term" value="F:beta-galactosidase activity"/>
    <property type="evidence" value="ECO:0007669"/>
    <property type="project" value="UniProtKB-EC"/>
</dbReference>
<dbReference type="PROSITE" id="PS00608">
    <property type="entry name" value="GLYCOSYL_HYDROL_F2_2"/>
    <property type="match status" value="1"/>
</dbReference>
<evidence type="ECO:0000259" key="7">
    <source>
        <dbReference type="Pfam" id="PF02836"/>
    </source>
</evidence>
<dbReference type="InterPro" id="IPR006101">
    <property type="entry name" value="Glyco_hydro_2"/>
</dbReference>
<comment type="catalytic activity">
    <reaction evidence="1">
        <text>Hydrolysis of terminal non-reducing beta-D-galactose residues in beta-D-galactosides.</text>
        <dbReference type="EC" id="3.2.1.23"/>
    </reaction>
</comment>
<dbReference type="Gene3D" id="2.70.98.10">
    <property type="match status" value="1"/>
</dbReference>
<evidence type="ECO:0000256" key="3">
    <source>
        <dbReference type="ARBA" id="ARBA00012756"/>
    </source>
</evidence>
<evidence type="ECO:0000259" key="6">
    <source>
        <dbReference type="Pfam" id="PF00703"/>
    </source>
</evidence>
<dbReference type="AlphaFoldDB" id="A0A518APG3"/>
<dbReference type="PANTHER" id="PTHR46323">
    <property type="entry name" value="BETA-GALACTOSIDASE"/>
    <property type="match status" value="1"/>
</dbReference>
<dbReference type="Proteomes" id="UP000315750">
    <property type="component" value="Chromosome"/>
</dbReference>
<evidence type="ECO:0000256" key="1">
    <source>
        <dbReference type="ARBA" id="ARBA00001412"/>
    </source>
</evidence>
<dbReference type="PRINTS" id="PR00132">
    <property type="entry name" value="GLHYDRLASE2"/>
</dbReference>
<dbReference type="InterPro" id="IPR050347">
    <property type="entry name" value="Bact_Beta-galactosidase"/>
</dbReference>
<dbReference type="Gene3D" id="2.60.120.260">
    <property type="entry name" value="Galactose-binding domain-like"/>
    <property type="match status" value="1"/>
</dbReference>
<evidence type="ECO:0000256" key="5">
    <source>
        <dbReference type="ARBA" id="ARBA00023295"/>
    </source>
</evidence>
<dbReference type="Gene3D" id="2.60.40.10">
    <property type="entry name" value="Immunoglobulins"/>
    <property type="match status" value="2"/>
</dbReference>
<dbReference type="SUPFAM" id="SSF49303">
    <property type="entry name" value="beta-Galactosidase/glucuronidase domain"/>
    <property type="match status" value="2"/>
</dbReference>
<keyword evidence="10" id="KW-1185">Reference proteome</keyword>
<feature type="domain" description="Glycoside hydrolase family 2 catalytic" evidence="7">
    <location>
        <begin position="561"/>
        <end position="683"/>
    </location>
</feature>
<dbReference type="InterPro" id="IPR006102">
    <property type="entry name" value="Ig-like_GH2"/>
</dbReference>
<accession>A0A518APG3</accession>
<evidence type="ECO:0000256" key="2">
    <source>
        <dbReference type="ARBA" id="ARBA00007401"/>
    </source>
</evidence>
<dbReference type="GO" id="GO:0009341">
    <property type="term" value="C:beta-galactosidase complex"/>
    <property type="evidence" value="ECO:0007669"/>
    <property type="project" value="TreeGrafter"/>
</dbReference>
<gene>
    <name evidence="9" type="primary">lacZ_3</name>
    <name evidence="9" type="ORF">Pan181_28290</name>
</gene>
<evidence type="ECO:0000313" key="10">
    <source>
        <dbReference type="Proteomes" id="UP000315750"/>
    </source>
</evidence>
<dbReference type="OrthoDB" id="9762066at2"/>
<dbReference type="PANTHER" id="PTHR46323:SF2">
    <property type="entry name" value="BETA-GALACTOSIDASE"/>
    <property type="match status" value="1"/>
</dbReference>
<dbReference type="GO" id="GO:0030246">
    <property type="term" value="F:carbohydrate binding"/>
    <property type="evidence" value="ECO:0007669"/>
    <property type="project" value="InterPro"/>
</dbReference>
<dbReference type="InterPro" id="IPR006103">
    <property type="entry name" value="Glyco_hydro_2_cat"/>
</dbReference>
<dbReference type="KEGG" id="amuc:Pan181_28290"/>
<evidence type="ECO:0000313" key="9">
    <source>
        <dbReference type="EMBL" id="QDU56619.1"/>
    </source>
</evidence>
<dbReference type="SUPFAM" id="SSF74650">
    <property type="entry name" value="Galactose mutarotase-like"/>
    <property type="match status" value="1"/>
</dbReference>
<comment type="similarity">
    <text evidence="2">Belongs to the glycosyl hydrolase 2 family.</text>
</comment>
<sequence>MSSFVESLIYERCVLIGALLLVGYSTIPSTVVAAENQPHAAADGTDSSAKQYPPIQSLNPPEKDFFAKQLSYQGLPIKSSQQVVDEALHEAYDRLDAMLQHLPTTAKRLVATRVELHIIGRNEVTTDLPECRHDKGRPLQEYNGLTRDQRTRGMGGRLVSCGEENLLRLRQDRYRGSDICVHEFAHAIRNFGMTRPQRALFDAQYKRSLAAGRWNKSYAGSNTDEFFAELSMWYFGTHGSLGMQGEKPADGPEGLKAYDPEAYSLFDAFYSGELEATAAPATKETKRIYLSGVDAASAVPWNFLCTTGRRSGEWTTIPVPSLWDVQGFGTIHYGHDRPSQLREQGLYRHRFVSPDRSNNQRIFLVFGGSMTDTQATLNSHSVGPVHRGAFYEFRYEVTDLLQDQQPNLLEVQVSKESEDPSVNEAERRADYWVFGGIFRPVWLESVPAEFIESVAIDAKADGTIRAEASINCLKATTATVIEMEVVDPAGHTVAKSRSDIPDVADTSRVAALSAEVKEVRTWTAETPTLYTVRFRLLAGERVLHTTTERVGFRTIEVRPGEGIFVNGHRVTLKGINRHSFRPESGRSLSRAQNREDAELLKQMNLNAVRMSHYPPDPSFLEAADELGLYVIDELSGWQAHYSTEAGRPLVREMVVRDRNHPSILFWSNGNEGGWNSELDDDFARWDLQDRPLLHTFPGFHRGRTVFRGVNTRHYPTYDQLVQSLAGDDLVMPTEYLHGLYDGGHGAGLRDFWNAITSSPVGAGGFLWVLADEGVARSNEQGNQYIDVATNLAPDGIVGPHHEREASYYTAQRIFAPVQFDATLPSPFTGELPLRNAYDFLNLNELEFHWQLLQFPEPTFTATQPNVIATGQAKSPNIAAGESGTLQLPVASYDDIDALAVSAIDPHGMEVGRWVWALRDLRPELPEADATENASILISGDVKLAVDSHPGTIRTIHIGDHTIPLTNGPRLAIGQATQQPTTSSSLTAVEWSAASKGWFRLKYEFDAEGPATFAGVTFDLPADQVRSSRWLGVGPYRVWQNRLEGGTLGVWHLDANDTITGWRDWQYPEFRGFYAGGRWMTLELNDGHRITIVPEDPDLYVQRLSPSLPPRSLQADTEVELPDGDLSLLHVIPAIGTKFNAAPKLGPQSQPAQLQGTYSGTVWFHFE</sequence>
<organism evidence="9 10">
    <name type="scientific">Aeoliella mucimassa</name>
    <dbReference type="NCBI Taxonomy" id="2527972"/>
    <lineage>
        <taxon>Bacteria</taxon>
        <taxon>Pseudomonadati</taxon>
        <taxon>Planctomycetota</taxon>
        <taxon>Planctomycetia</taxon>
        <taxon>Pirellulales</taxon>
        <taxon>Lacipirellulaceae</taxon>
        <taxon>Aeoliella</taxon>
    </lineage>
</organism>
<keyword evidence="5 9" id="KW-0326">Glycosidase</keyword>
<dbReference type="RefSeq" id="WP_145247331.1">
    <property type="nucleotide sequence ID" value="NZ_CP036278.1"/>
</dbReference>
<dbReference type="InterPro" id="IPR036156">
    <property type="entry name" value="Beta-gal/glucu_dom_sf"/>
</dbReference>